<reference evidence="1" key="2">
    <citation type="submission" date="2019-01" db="UniProtKB">
        <authorList>
            <consortium name="EnsemblPlants"/>
        </authorList>
    </citation>
    <scope>IDENTIFICATION</scope>
    <source>
        <strain evidence="1">cv. Heinz 1706</strain>
    </source>
</reference>
<accession>A0A3Q7FK43</accession>
<dbReference type="InParanoid" id="A0A3Q7FK43"/>
<dbReference type="Proteomes" id="UP000004994">
    <property type="component" value="Chromosome 3"/>
</dbReference>
<keyword evidence="2" id="KW-1185">Reference proteome</keyword>
<dbReference type="Gramene" id="Solyc03g053027.1.1">
    <property type="protein sequence ID" value="Solyc03g053027.1.1"/>
    <property type="gene ID" value="Solyc03g053027.1"/>
</dbReference>
<dbReference type="AlphaFoldDB" id="A0A3Q7FK43"/>
<sequence length="183" mass="20317">MASVMVVNELLKHGFDPGKGLGIFLLGRFYTVCPQKSIDTFGLEYEPRVEDRMMAKNKKRDVWVLGPEVLGLDLSALLAGRPWLRSTRDGFGRSAVVIEFVVALFSDTSQFFSGKQSRCARDPSENCAVEEITNTAIPLRAMGGLLNKLTYLSAADVSMEKLVRVAVQHVLYKCLIRDASKSR</sequence>
<evidence type="ECO:0008006" key="3">
    <source>
        <dbReference type="Google" id="ProtNLM"/>
    </source>
</evidence>
<protein>
    <recommendedName>
        <fullName evidence="3">G-patch domain-containing protein</fullName>
    </recommendedName>
</protein>
<name>A0A3Q7FK43_SOLLC</name>
<evidence type="ECO:0000313" key="2">
    <source>
        <dbReference type="Proteomes" id="UP000004994"/>
    </source>
</evidence>
<proteinExistence type="predicted"/>
<dbReference type="EnsemblPlants" id="Solyc03g053027.1.1">
    <property type="protein sequence ID" value="Solyc03g053027.1.1"/>
    <property type="gene ID" value="Solyc03g053027.1"/>
</dbReference>
<evidence type="ECO:0000313" key="1">
    <source>
        <dbReference type="EnsemblPlants" id="Solyc03g053027.1.1"/>
    </source>
</evidence>
<organism evidence="1">
    <name type="scientific">Solanum lycopersicum</name>
    <name type="common">Tomato</name>
    <name type="synonym">Lycopersicon esculentum</name>
    <dbReference type="NCBI Taxonomy" id="4081"/>
    <lineage>
        <taxon>Eukaryota</taxon>
        <taxon>Viridiplantae</taxon>
        <taxon>Streptophyta</taxon>
        <taxon>Embryophyta</taxon>
        <taxon>Tracheophyta</taxon>
        <taxon>Spermatophyta</taxon>
        <taxon>Magnoliopsida</taxon>
        <taxon>eudicotyledons</taxon>
        <taxon>Gunneridae</taxon>
        <taxon>Pentapetalae</taxon>
        <taxon>asterids</taxon>
        <taxon>lamiids</taxon>
        <taxon>Solanales</taxon>
        <taxon>Solanaceae</taxon>
        <taxon>Solanoideae</taxon>
        <taxon>Solaneae</taxon>
        <taxon>Solanum</taxon>
        <taxon>Solanum subgen. Lycopersicon</taxon>
    </lineage>
</organism>
<reference evidence="1" key="1">
    <citation type="journal article" date="2012" name="Nature">
        <title>The tomato genome sequence provides insights into fleshy fruit evolution.</title>
        <authorList>
            <consortium name="Tomato Genome Consortium"/>
        </authorList>
    </citation>
    <scope>NUCLEOTIDE SEQUENCE [LARGE SCALE GENOMIC DNA]</scope>
    <source>
        <strain evidence="1">cv. Heinz 1706</strain>
    </source>
</reference>